<dbReference type="PANTHER" id="PTHR40621">
    <property type="entry name" value="TRANSCRIPTION FACTOR KAPC-RELATED"/>
    <property type="match status" value="1"/>
</dbReference>
<dbReference type="CDD" id="cd14688">
    <property type="entry name" value="bZIP_YAP"/>
    <property type="match status" value="1"/>
</dbReference>
<proteinExistence type="predicted"/>
<feature type="region of interest" description="Disordered" evidence="3">
    <location>
        <begin position="1"/>
        <end position="87"/>
    </location>
</feature>
<dbReference type="GO" id="GO:0000976">
    <property type="term" value="F:transcription cis-regulatory region binding"/>
    <property type="evidence" value="ECO:0007669"/>
    <property type="project" value="InterPro"/>
</dbReference>
<name>A0A3E2HNU2_SCYLI</name>
<feature type="compositionally biased region" description="Low complexity" evidence="3">
    <location>
        <begin position="252"/>
        <end position="266"/>
    </location>
</feature>
<evidence type="ECO:0000256" key="3">
    <source>
        <dbReference type="SAM" id="MobiDB-lite"/>
    </source>
</evidence>
<dbReference type="EMBL" id="NCSJ02000014">
    <property type="protein sequence ID" value="RFU34983.1"/>
    <property type="molecule type" value="Genomic_DNA"/>
</dbReference>
<dbReference type="InterPro" id="IPR050936">
    <property type="entry name" value="AP-1-like"/>
</dbReference>
<keyword evidence="2" id="KW-0539">Nucleus</keyword>
<comment type="subcellular location">
    <subcellularLocation>
        <location evidence="1">Nucleus</location>
    </subcellularLocation>
</comment>
<evidence type="ECO:0000256" key="1">
    <source>
        <dbReference type="ARBA" id="ARBA00004123"/>
    </source>
</evidence>
<feature type="non-terminal residue" evidence="4">
    <location>
        <position position="518"/>
    </location>
</feature>
<evidence type="ECO:0008006" key="6">
    <source>
        <dbReference type="Google" id="ProtNLM"/>
    </source>
</evidence>
<dbReference type="InterPro" id="IPR046347">
    <property type="entry name" value="bZIP_sf"/>
</dbReference>
<keyword evidence="5" id="KW-1185">Reference proteome</keyword>
<feature type="compositionally biased region" description="Basic and acidic residues" evidence="3">
    <location>
        <begin position="59"/>
        <end position="77"/>
    </location>
</feature>
<sequence>MGLKQEPPSPDTDSELLWEGHQNQSLLRRSKRVLGEHVELGSNSSTATSPSESRSGAKKRQDPKPKVEPSARRREQVLRAQRTHRQRTQTYIKTLEKEVLRLRKSEADATVNIDALQRTVYTLVHYLSENSIPFPPNFHYEGSQPFKQEISGPSQVGRIVIEGIDSQEPSINFEPVRSNVASKPSRIPTGPGTNRNSNLFHHEYHHHLHLHDLNQDPYQEVQSPATSIQPQGNEGHFSNYLGIPLQPSAVLSSNNRPSQRNNSSANISLPEDNAGTIAQDENSLLQDPRAAMDFILALEQPCMSHIRQSHLDYSSQDFSSTDDESLASGHVFMASMEYMPTIPHPTAQQTQQTHQLYPNLKQEPLSPVVQNRTPPADATPRMSTISHLNQHPNPSIDSNLHQSQPIIYDVTTADIERLLQYSLNIPLQGNEIAPVQVWKHLQKLPPSYKVNRAFLAELAVELRAYVDCLHSDPIPGQSKRKKRLTKCPSFGAVLDMSRVLEILGKYFPGYPHAEMMGL</sequence>
<evidence type="ECO:0000313" key="5">
    <source>
        <dbReference type="Proteomes" id="UP000258309"/>
    </source>
</evidence>
<accession>A0A3E2HNU2</accession>
<reference evidence="4 5" key="1">
    <citation type="submission" date="2018-05" db="EMBL/GenBank/DDBJ databases">
        <title>Draft genome sequence of Scytalidium lignicola DSM 105466, a ubiquitous saprotrophic fungus.</title>
        <authorList>
            <person name="Buettner E."/>
            <person name="Gebauer A.M."/>
            <person name="Hofrichter M."/>
            <person name="Liers C."/>
            <person name="Kellner H."/>
        </authorList>
    </citation>
    <scope>NUCLEOTIDE SEQUENCE [LARGE SCALE GENOMIC DNA]</scope>
    <source>
        <strain evidence="4 5">DSM 105466</strain>
    </source>
</reference>
<dbReference type="SUPFAM" id="SSF57959">
    <property type="entry name" value="Leucine zipper domain"/>
    <property type="match status" value="1"/>
</dbReference>
<dbReference type="AlphaFoldDB" id="A0A3E2HNU2"/>
<evidence type="ECO:0000256" key="2">
    <source>
        <dbReference type="ARBA" id="ARBA00023242"/>
    </source>
</evidence>
<dbReference type="OrthoDB" id="2590011at2759"/>
<dbReference type="Proteomes" id="UP000258309">
    <property type="component" value="Unassembled WGS sequence"/>
</dbReference>
<dbReference type="PANTHER" id="PTHR40621:SF6">
    <property type="entry name" value="AP-1-LIKE TRANSCRIPTION FACTOR YAP1-RELATED"/>
    <property type="match status" value="1"/>
</dbReference>
<gene>
    <name evidence="4" type="ORF">B7463_g1377</name>
</gene>
<feature type="compositionally biased region" description="Low complexity" evidence="3">
    <location>
        <begin position="42"/>
        <end position="54"/>
    </location>
</feature>
<evidence type="ECO:0000313" key="4">
    <source>
        <dbReference type="EMBL" id="RFU34983.1"/>
    </source>
</evidence>
<protein>
    <recommendedName>
        <fullName evidence="6">BZIP domain-containing protein</fullName>
    </recommendedName>
</protein>
<organism evidence="4 5">
    <name type="scientific">Scytalidium lignicola</name>
    <name type="common">Hyphomycete</name>
    <dbReference type="NCBI Taxonomy" id="5539"/>
    <lineage>
        <taxon>Eukaryota</taxon>
        <taxon>Fungi</taxon>
        <taxon>Dikarya</taxon>
        <taxon>Ascomycota</taxon>
        <taxon>Pezizomycotina</taxon>
        <taxon>Leotiomycetes</taxon>
        <taxon>Leotiomycetes incertae sedis</taxon>
        <taxon>Scytalidium</taxon>
    </lineage>
</organism>
<feature type="non-terminal residue" evidence="4">
    <location>
        <position position="1"/>
    </location>
</feature>
<dbReference type="GO" id="GO:0090575">
    <property type="term" value="C:RNA polymerase II transcription regulator complex"/>
    <property type="evidence" value="ECO:0007669"/>
    <property type="project" value="TreeGrafter"/>
</dbReference>
<dbReference type="Gene3D" id="1.20.5.170">
    <property type="match status" value="1"/>
</dbReference>
<dbReference type="GO" id="GO:0001228">
    <property type="term" value="F:DNA-binding transcription activator activity, RNA polymerase II-specific"/>
    <property type="evidence" value="ECO:0007669"/>
    <property type="project" value="TreeGrafter"/>
</dbReference>
<comment type="caution">
    <text evidence="4">The sequence shown here is derived from an EMBL/GenBank/DDBJ whole genome shotgun (WGS) entry which is preliminary data.</text>
</comment>
<feature type="region of interest" description="Disordered" evidence="3">
    <location>
        <begin position="248"/>
        <end position="272"/>
    </location>
</feature>
<dbReference type="STRING" id="5539.A0A3E2HNU2"/>